<name>A0ABD0RF72_CIRMR</name>
<evidence type="ECO:0000256" key="1">
    <source>
        <dbReference type="SAM" id="MobiDB-lite"/>
    </source>
</evidence>
<dbReference type="AlphaFoldDB" id="A0ABD0RF72"/>
<dbReference type="Proteomes" id="UP001529510">
    <property type="component" value="Unassembled WGS sequence"/>
</dbReference>
<feature type="non-terminal residue" evidence="2">
    <location>
        <position position="1"/>
    </location>
</feature>
<feature type="region of interest" description="Disordered" evidence="1">
    <location>
        <begin position="1"/>
        <end position="60"/>
    </location>
</feature>
<keyword evidence="3" id="KW-1185">Reference proteome</keyword>
<feature type="compositionally biased region" description="Polar residues" evidence="1">
    <location>
        <begin position="10"/>
        <end position="34"/>
    </location>
</feature>
<reference evidence="2 3" key="1">
    <citation type="submission" date="2024-05" db="EMBL/GenBank/DDBJ databases">
        <title>Genome sequencing and assembly of Indian major carp, Cirrhinus mrigala (Hamilton, 1822).</title>
        <authorList>
            <person name="Mohindra V."/>
            <person name="Chowdhury L.M."/>
            <person name="Lal K."/>
            <person name="Jena J.K."/>
        </authorList>
    </citation>
    <scope>NUCLEOTIDE SEQUENCE [LARGE SCALE GENOMIC DNA]</scope>
    <source>
        <strain evidence="2">CM1030</strain>
        <tissue evidence="2">Blood</tissue>
    </source>
</reference>
<organism evidence="2 3">
    <name type="scientific">Cirrhinus mrigala</name>
    <name type="common">Mrigala</name>
    <dbReference type="NCBI Taxonomy" id="683832"/>
    <lineage>
        <taxon>Eukaryota</taxon>
        <taxon>Metazoa</taxon>
        <taxon>Chordata</taxon>
        <taxon>Craniata</taxon>
        <taxon>Vertebrata</taxon>
        <taxon>Euteleostomi</taxon>
        <taxon>Actinopterygii</taxon>
        <taxon>Neopterygii</taxon>
        <taxon>Teleostei</taxon>
        <taxon>Ostariophysi</taxon>
        <taxon>Cypriniformes</taxon>
        <taxon>Cyprinidae</taxon>
        <taxon>Labeoninae</taxon>
        <taxon>Labeonini</taxon>
        <taxon>Cirrhinus</taxon>
    </lineage>
</organism>
<sequence>RLCPSKLQPAHNSASSGNSQDATSNKLLANQQPWGTPFRNDDNKRESPKQARQVKPPDSS</sequence>
<comment type="caution">
    <text evidence="2">The sequence shown here is derived from an EMBL/GenBank/DDBJ whole genome shotgun (WGS) entry which is preliminary data.</text>
</comment>
<feature type="compositionally biased region" description="Basic and acidic residues" evidence="1">
    <location>
        <begin position="39"/>
        <end position="49"/>
    </location>
</feature>
<protein>
    <submittedName>
        <fullName evidence="2">Uncharacterized protein</fullName>
    </submittedName>
</protein>
<accession>A0ABD0RF72</accession>
<proteinExistence type="predicted"/>
<gene>
    <name evidence="2" type="ORF">M9458_005541</name>
</gene>
<evidence type="ECO:0000313" key="3">
    <source>
        <dbReference type="Proteomes" id="UP001529510"/>
    </source>
</evidence>
<evidence type="ECO:0000313" key="2">
    <source>
        <dbReference type="EMBL" id="KAL0197001.1"/>
    </source>
</evidence>
<dbReference type="EMBL" id="JAMKFB020000003">
    <property type="protein sequence ID" value="KAL0197001.1"/>
    <property type="molecule type" value="Genomic_DNA"/>
</dbReference>